<dbReference type="PANTHER" id="PTHR33361">
    <property type="entry name" value="GLR0591 PROTEIN"/>
    <property type="match status" value="1"/>
</dbReference>
<dbReference type="OrthoDB" id="10497830at2759"/>
<sequence length="392" mass="45481">MLNRNIWKRSDISTCNCLEKSYRHVHCPCSCCNGRATDRSTELRHYNQLNIVIEHEDHLATNFNDPMQTTTNQRQSSSDSENEDEEMETDDTVDSNTSRSDLSDLGINQHANNSAFTNNETDNVQSQENPMQKVVVNAVLDALKIKRSSGVSIETFEDILDYAKRLLLSTLDTGSENIDRDVFTTLWPKSWNDVQSLLREEGYEGAKQYYICICYQEKRVCEGSDEKKVSYNGKYSIMENKDDVCIHCGNNGYLTYYYLGLSSKVKNWFRSKPLSEKMLSHWKKRNHWLGRTESWYLKREIWDGQRWVDFQWFWDPQKIWPLPTLCPSCGIPVSSDHLSKSPNTPSKDEKIVECPECFNIFQHTIKFTNGNPLNLALIGHWDGYIVFEVVAQ</sequence>
<gene>
    <name evidence="2" type="ORF">PACLA_8A062621</name>
</gene>
<protein>
    <submittedName>
        <fullName evidence="2">Uncharacterized protein</fullName>
    </submittedName>
</protein>
<evidence type="ECO:0000313" key="3">
    <source>
        <dbReference type="Proteomes" id="UP001152795"/>
    </source>
</evidence>
<dbReference type="AlphaFoldDB" id="A0A6S7GMU0"/>
<dbReference type="InterPro" id="IPR010281">
    <property type="entry name" value="DUF885"/>
</dbReference>
<name>A0A6S7GMU0_PARCT</name>
<comment type="caution">
    <text evidence="2">The sequence shown here is derived from an EMBL/GenBank/DDBJ whole genome shotgun (WGS) entry which is preliminary data.</text>
</comment>
<feature type="compositionally biased region" description="Polar residues" evidence="1">
    <location>
        <begin position="61"/>
        <end position="75"/>
    </location>
</feature>
<dbReference type="Proteomes" id="UP001152795">
    <property type="component" value="Unassembled WGS sequence"/>
</dbReference>
<feature type="region of interest" description="Disordered" evidence="1">
    <location>
        <begin position="61"/>
        <end position="106"/>
    </location>
</feature>
<organism evidence="2 3">
    <name type="scientific">Paramuricea clavata</name>
    <name type="common">Red gorgonian</name>
    <name type="synonym">Violescent sea-whip</name>
    <dbReference type="NCBI Taxonomy" id="317549"/>
    <lineage>
        <taxon>Eukaryota</taxon>
        <taxon>Metazoa</taxon>
        <taxon>Cnidaria</taxon>
        <taxon>Anthozoa</taxon>
        <taxon>Octocorallia</taxon>
        <taxon>Malacalcyonacea</taxon>
        <taxon>Plexauridae</taxon>
        <taxon>Paramuricea</taxon>
    </lineage>
</organism>
<evidence type="ECO:0000313" key="2">
    <source>
        <dbReference type="EMBL" id="CAB3987947.1"/>
    </source>
</evidence>
<accession>A0A6S7GMU0</accession>
<evidence type="ECO:0000256" key="1">
    <source>
        <dbReference type="SAM" id="MobiDB-lite"/>
    </source>
</evidence>
<keyword evidence="3" id="KW-1185">Reference proteome</keyword>
<dbReference type="EMBL" id="CACRXK020001256">
    <property type="protein sequence ID" value="CAB3987947.1"/>
    <property type="molecule type" value="Genomic_DNA"/>
</dbReference>
<dbReference type="PANTHER" id="PTHR33361:SF2">
    <property type="entry name" value="DUF885 DOMAIN-CONTAINING PROTEIN"/>
    <property type="match status" value="1"/>
</dbReference>
<proteinExistence type="predicted"/>
<feature type="compositionally biased region" description="Acidic residues" evidence="1">
    <location>
        <begin position="80"/>
        <end position="93"/>
    </location>
</feature>
<reference evidence="2" key="1">
    <citation type="submission" date="2020-04" db="EMBL/GenBank/DDBJ databases">
        <authorList>
            <person name="Alioto T."/>
            <person name="Alioto T."/>
            <person name="Gomez Garrido J."/>
        </authorList>
    </citation>
    <scope>NUCLEOTIDE SEQUENCE</scope>
    <source>
        <strain evidence="2">A484AB</strain>
    </source>
</reference>